<name>A0AC35U766_9BILA</name>
<dbReference type="Proteomes" id="UP000095286">
    <property type="component" value="Unplaced"/>
</dbReference>
<proteinExistence type="predicted"/>
<evidence type="ECO:0000313" key="2">
    <source>
        <dbReference type="WBParaSite" id="RSKR_0000801200.1"/>
    </source>
</evidence>
<sequence length="672" mass="77972">MDDIFSDILTGAKHGPAKNGNNKRSNCVDMTSQPIKNSKRAAEEAEIAEYQQELKERSLRFSKVDAKAKQHTLDKRIRQEIQKNNGKVTAKLAKDFNMDILTMQERYGSDYDSLRRLHGERERESIDNEFQKDKFLAGIEKQRLLREKLSKQKKLTVSERAPKKAINFNEMRADLKSREEKTKFEGRVIAQKKSTGPKPSYLDLLKQGVSNSKAIKNGGTAIPIVEKKEIVPTLKSSSSKLLSKIEMPLQLITPTSAYTIQPKVESKPDKKGYFERDEHSKSVSGTSKPLPQKVWNSKPSNNEYIDKGHASNVRDTLVNSKTTYNKPLGKRAEEASYDSKRKDFASYNSKKKEESLFDSRRKEESSYDSRRKEESSHDSRRKEESSSDSRRKEESSYDSRRKKEPLYDSKRKEEILTNSMRKQESSYDSRRKQESSYDSKRKEVISNNYKRKEDSKGKVEYRSQSSSSKDYKKPANPYEKPNIRRQQMEMAKKLEASSALKRGSSSSSGQKFVPKPNQPTKVEIERKLRDEESEKALQALRASRNNFIQSNNQDKGKKRASGNRDYPPKKIRNNDDYYANSKNIESDYDSEDSLDDFIVDDEDDHIDKREIEEAIRGVSKNFDKKRWRENERNISDRNMEASYHEIDREERRSYRIGYLEDLREAQNGSEAL</sequence>
<organism evidence="1 2">
    <name type="scientific">Rhabditophanes sp. KR3021</name>
    <dbReference type="NCBI Taxonomy" id="114890"/>
    <lineage>
        <taxon>Eukaryota</taxon>
        <taxon>Metazoa</taxon>
        <taxon>Ecdysozoa</taxon>
        <taxon>Nematoda</taxon>
        <taxon>Chromadorea</taxon>
        <taxon>Rhabditida</taxon>
        <taxon>Tylenchina</taxon>
        <taxon>Panagrolaimomorpha</taxon>
        <taxon>Strongyloidoidea</taxon>
        <taxon>Alloionematidae</taxon>
        <taxon>Rhabditophanes</taxon>
    </lineage>
</organism>
<protein>
    <submittedName>
        <fullName evidence="2">Protein SPT2 homolog</fullName>
    </submittedName>
</protein>
<reference evidence="2" key="1">
    <citation type="submission" date="2016-11" db="UniProtKB">
        <authorList>
            <consortium name="WormBaseParasite"/>
        </authorList>
    </citation>
    <scope>IDENTIFICATION</scope>
    <source>
        <strain evidence="2">KR3021</strain>
    </source>
</reference>
<evidence type="ECO:0000313" key="1">
    <source>
        <dbReference type="Proteomes" id="UP000095286"/>
    </source>
</evidence>
<dbReference type="WBParaSite" id="RSKR_0000801200.1">
    <property type="protein sequence ID" value="RSKR_0000801200.1"/>
    <property type="gene ID" value="RSKR_0000801200"/>
</dbReference>
<accession>A0AC35U766</accession>